<proteinExistence type="predicted"/>
<feature type="chain" id="PRO_5036500231" evidence="2">
    <location>
        <begin position="25"/>
        <end position="63"/>
    </location>
</feature>
<evidence type="ECO:0000313" key="4">
    <source>
        <dbReference type="Proteomes" id="UP000886595"/>
    </source>
</evidence>
<dbReference type="EMBL" id="JAAMPC010000014">
    <property type="protein sequence ID" value="KAG2261399.1"/>
    <property type="molecule type" value="Genomic_DNA"/>
</dbReference>
<organism evidence="3 4">
    <name type="scientific">Brassica carinata</name>
    <name type="common">Ethiopian mustard</name>
    <name type="synonym">Abyssinian cabbage</name>
    <dbReference type="NCBI Taxonomy" id="52824"/>
    <lineage>
        <taxon>Eukaryota</taxon>
        <taxon>Viridiplantae</taxon>
        <taxon>Streptophyta</taxon>
        <taxon>Embryophyta</taxon>
        <taxon>Tracheophyta</taxon>
        <taxon>Spermatophyta</taxon>
        <taxon>Magnoliopsida</taxon>
        <taxon>eudicotyledons</taxon>
        <taxon>Gunneridae</taxon>
        <taxon>Pentapetalae</taxon>
        <taxon>rosids</taxon>
        <taxon>malvids</taxon>
        <taxon>Brassicales</taxon>
        <taxon>Brassicaceae</taxon>
        <taxon>Brassiceae</taxon>
        <taxon>Brassica</taxon>
    </lineage>
</organism>
<keyword evidence="4" id="KW-1185">Reference proteome</keyword>
<dbReference type="Proteomes" id="UP000886595">
    <property type="component" value="Unassembled WGS sequence"/>
</dbReference>
<reference evidence="3 4" key="1">
    <citation type="submission" date="2020-02" db="EMBL/GenBank/DDBJ databases">
        <authorList>
            <person name="Ma Q."/>
            <person name="Huang Y."/>
            <person name="Song X."/>
            <person name="Pei D."/>
        </authorList>
    </citation>
    <scope>NUCLEOTIDE SEQUENCE [LARGE SCALE GENOMIC DNA]</scope>
    <source>
        <strain evidence="3">Sxm20200214</strain>
        <tissue evidence="3">Leaf</tissue>
    </source>
</reference>
<keyword evidence="1" id="KW-1133">Transmembrane helix</keyword>
<evidence type="ECO:0000256" key="1">
    <source>
        <dbReference type="SAM" id="Phobius"/>
    </source>
</evidence>
<keyword evidence="2" id="KW-0732">Signal</keyword>
<gene>
    <name evidence="3" type="ORF">Bca52824_068478</name>
</gene>
<protein>
    <submittedName>
        <fullName evidence="3">Uncharacterized protein</fullName>
    </submittedName>
</protein>
<evidence type="ECO:0000256" key="2">
    <source>
        <dbReference type="SAM" id="SignalP"/>
    </source>
</evidence>
<evidence type="ECO:0000313" key="3">
    <source>
        <dbReference type="EMBL" id="KAG2261399.1"/>
    </source>
</evidence>
<keyword evidence="1" id="KW-0812">Transmembrane</keyword>
<accession>A0A8X7Q5E0</accession>
<sequence>MKHIFVQMTLACLVLALMIAMVSAQYDNDNDNAKTPNSAVVAATDISTSLAVAAVALVAGFIY</sequence>
<dbReference type="OrthoDB" id="1107916at2759"/>
<dbReference type="AlphaFoldDB" id="A0A8X7Q5E0"/>
<name>A0A8X7Q5E0_BRACI</name>
<feature type="transmembrane region" description="Helical" evidence="1">
    <location>
        <begin position="40"/>
        <end position="62"/>
    </location>
</feature>
<comment type="caution">
    <text evidence="3">The sequence shown here is derived from an EMBL/GenBank/DDBJ whole genome shotgun (WGS) entry which is preliminary data.</text>
</comment>
<keyword evidence="1" id="KW-0472">Membrane</keyword>
<feature type="signal peptide" evidence="2">
    <location>
        <begin position="1"/>
        <end position="24"/>
    </location>
</feature>